<dbReference type="AlphaFoldDB" id="A0A6A6AIA5"/>
<dbReference type="GeneID" id="54413225"/>
<feature type="region of interest" description="Disordered" evidence="2">
    <location>
        <begin position="270"/>
        <end position="307"/>
    </location>
</feature>
<dbReference type="PROSITE" id="PS50103">
    <property type="entry name" value="ZF_C3H1"/>
    <property type="match status" value="1"/>
</dbReference>
<organism evidence="4 5">
    <name type="scientific">Dothidotthia symphoricarpi CBS 119687</name>
    <dbReference type="NCBI Taxonomy" id="1392245"/>
    <lineage>
        <taxon>Eukaryota</taxon>
        <taxon>Fungi</taxon>
        <taxon>Dikarya</taxon>
        <taxon>Ascomycota</taxon>
        <taxon>Pezizomycotina</taxon>
        <taxon>Dothideomycetes</taxon>
        <taxon>Pleosporomycetidae</taxon>
        <taxon>Pleosporales</taxon>
        <taxon>Dothidotthiaceae</taxon>
        <taxon>Dothidotthia</taxon>
    </lineage>
</organism>
<feature type="domain" description="C3H1-type" evidence="3">
    <location>
        <begin position="9"/>
        <end position="35"/>
    </location>
</feature>
<sequence>MTSIALDVVSAAVCHDWPLGKCQHGNDCAREHHENLDPSLPHAQPEPVGYMVPDQVNAACQRCMQRMYPCDKLVRGDIDDPCSECRWFGGEKCRCMLATDTSYNDQIWSVMMNRGKAHGYTLPAAKGREEFNPKKGVRPGPMPANKIKADWQGETKEALLAKPDMLPTGVRACPRAFLHPPRPSSAMKSTQNWAISNKRKLESDPGVDARIAPSTTGSALPVFPPRPDFPRPPAHPQYGEVLTASWSYSKSTWTYTYASGLEICSPPMPAPIGEQNSKPTEQSRISASFATHPKRQRVTPRVPTTTPMELNPAAAAAFTLTTAMSPAAVASTDVMDSRMDESADKDDDSIGYVSSDDD</sequence>
<feature type="zinc finger region" description="C3H1-type" evidence="1">
    <location>
        <begin position="9"/>
        <end position="35"/>
    </location>
</feature>
<evidence type="ECO:0000313" key="4">
    <source>
        <dbReference type="EMBL" id="KAF2131540.1"/>
    </source>
</evidence>
<dbReference type="RefSeq" id="XP_033525927.1">
    <property type="nucleotide sequence ID" value="XM_033672793.1"/>
</dbReference>
<reference evidence="4" key="1">
    <citation type="journal article" date="2020" name="Stud. Mycol.">
        <title>101 Dothideomycetes genomes: a test case for predicting lifestyles and emergence of pathogens.</title>
        <authorList>
            <person name="Haridas S."/>
            <person name="Albert R."/>
            <person name="Binder M."/>
            <person name="Bloem J."/>
            <person name="Labutti K."/>
            <person name="Salamov A."/>
            <person name="Andreopoulos B."/>
            <person name="Baker S."/>
            <person name="Barry K."/>
            <person name="Bills G."/>
            <person name="Bluhm B."/>
            <person name="Cannon C."/>
            <person name="Castanera R."/>
            <person name="Culley D."/>
            <person name="Daum C."/>
            <person name="Ezra D."/>
            <person name="Gonzalez J."/>
            <person name="Henrissat B."/>
            <person name="Kuo A."/>
            <person name="Liang C."/>
            <person name="Lipzen A."/>
            <person name="Lutzoni F."/>
            <person name="Magnuson J."/>
            <person name="Mondo S."/>
            <person name="Nolan M."/>
            <person name="Ohm R."/>
            <person name="Pangilinan J."/>
            <person name="Park H.-J."/>
            <person name="Ramirez L."/>
            <person name="Alfaro M."/>
            <person name="Sun H."/>
            <person name="Tritt A."/>
            <person name="Yoshinaga Y."/>
            <person name="Zwiers L.-H."/>
            <person name="Turgeon B."/>
            <person name="Goodwin S."/>
            <person name="Spatafora J."/>
            <person name="Crous P."/>
            <person name="Grigoriev I."/>
        </authorList>
    </citation>
    <scope>NUCLEOTIDE SEQUENCE</scope>
    <source>
        <strain evidence="4">CBS 119687</strain>
    </source>
</reference>
<dbReference type="Proteomes" id="UP000799771">
    <property type="component" value="Unassembled WGS sequence"/>
</dbReference>
<name>A0A6A6AIA5_9PLEO</name>
<gene>
    <name evidence="4" type="ORF">P153DRAFT_429817</name>
</gene>
<dbReference type="InterPro" id="IPR000571">
    <property type="entry name" value="Znf_CCCH"/>
</dbReference>
<proteinExistence type="predicted"/>
<keyword evidence="1" id="KW-0862">Zinc</keyword>
<evidence type="ECO:0000259" key="3">
    <source>
        <dbReference type="PROSITE" id="PS50103"/>
    </source>
</evidence>
<keyword evidence="5" id="KW-1185">Reference proteome</keyword>
<feature type="compositionally biased region" description="Acidic residues" evidence="2">
    <location>
        <begin position="343"/>
        <end position="358"/>
    </location>
</feature>
<evidence type="ECO:0000256" key="2">
    <source>
        <dbReference type="SAM" id="MobiDB-lite"/>
    </source>
</evidence>
<evidence type="ECO:0000313" key="5">
    <source>
        <dbReference type="Proteomes" id="UP000799771"/>
    </source>
</evidence>
<accession>A0A6A6AIA5</accession>
<dbReference type="OrthoDB" id="3943685at2759"/>
<keyword evidence="1" id="KW-0479">Metal-binding</keyword>
<dbReference type="GO" id="GO:0008270">
    <property type="term" value="F:zinc ion binding"/>
    <property type="evidence" value="ECO:0007669"/>
    <property type="project" value="UniProtKB-KW"/>
</dbReference>
<feature type="region of interest" description="Disordered" evidence="2">
    <location>
        <begin position="332"/>
        <end position="358"/>
    </location>
</feature>
<dbReference type="EMBL" id="ML977502">
    <property type="protein sequence ID" value="KAF2131540.1"/>
    <property type="molecule type" value="Genomic_DNA"/>
</dbReference>
<evidence type="ECO:0000256" key="1">
    <source>
        <dbReference type="PROSITE-ProRule" id="PRU00723"/>
    </source>
</evidence>
<protein>
    <recommendedName>
        <fullName evidence="3">C3H1-type domain-containing protein</fullName>
    </recommendedName>
</protein>
<feature type="compositionally biased region" description="Polar residues" evidence="2">
    <location>
        <begin position="274"/>
        <end position="289"/>
    </location>
</feature>
<keyword evidence="1" id="KW-0863">Zinc-finger</keyword>